<dbReference type="AlphaFoldDB" id="A0A1U7NJF9"/>
<dbReference type="GeneID" id="82201692"/>
<dbReference type="Proteomes" id="UP000186341">
    <property type="component" value="Unassembled WGS sequence"/>
</dbReference>
<keyword evidence="1" id="KW-1133">Transmembrane helix</keyword>
<evidence type="ECO:0000313" key="3">
    <source>
        <dbReference type="Proteomes" id="UP000186341"/>
    </source>
</evidence>
<feature type="transmembrane region" description="Helical" evidence="1">
    <location>
        <begin position="12"/>
        <end position="36"/>
    </location>
</feature>
<keyword evidence="1" id="KW-0812">Transmembrane</keyword>
<name>A0A1U7NJF9_9FIRM</name>
<feature type="transmembrane region" description="Helical" evidence="1">
    <location>
        <begin position="42"/>
        <end position="63"/>
    </location>
</feature>
<sequence length="129" mass="15019">MERQKKSFISSTLYLLYPILFIVALYFLSPSSIAYADNDFNLVMILLPQAVILLMSVLFGFIIRAGRVDISVKIIGMTFALLITAVPLLYLFDLLPMLYIFQGKMYFDPLTWTIYCFWMISMEILYLKK</sequence>
<accession>A0A1U7NJF9</accession>
<comment type="caution">
    <text evidence="2">The sequence shown here is derived from an EMBL/GenBank/DDBJ whole genome shotgun (WGS) entry which is preliminary data.</text>
</comment>
<protein>
    <submittedName>
        <fullName evidence="2">Uncharacterized protein</fullName>
    </submittedName>
</protein>
<gene>
    <name evidence="2" type="ORF">BO222_00305</name>
</gene>
<reference evidence="2 3" key="1">
    <citation type="submission" date="2016-11" db="EMBL/GenBank/DDBJ databases">
        <title>Description of two novel members of the family Erysipelotrichaceae: Ileibacterium lipovorans gen. nov., sp. nov. and Dubosiella newyorkensis, gen. nov., sp. nov.</title>
        <authorList>
            <person name="Cox L.M."/>
            <person name="Sohn J."/>
            <person name="Tyrrell K.L."/>
            <person name="Citron D.M."/>
            <person name="Lawson P.A."/>
            <person name="Patel N.B."/>
            <person name="Iizumi T."/>
            <person name="Perez-Perez G.I."/>
            <person name="Goldstein E.J."/>
            <person name="Blaser M.J."/>
        </authorList>
    </citation>
    <scope>NUCLEOTIDE SEQUENCE [LARGE SCALE GENOMIC DNA]</scope>
    <source>
        <strain evidence="2 3">NYU-BL-A3</strain>
    </source>
</reference>
<feature type="transmembrane region" description="Helical" evidence="1">
    <location>
        <begin position="70"/>
        <end position="90"/>
    </location>
</feature>
<dbReference type="RefSeq" id="WP_075817360.1">
    <property type="nucleotide sequence ID" value="NZ_CAOUMU010000203.1"/>
</dbReference>
<evidence type="ECO:0000256" key="1">
    <source>
        <dbReference type="SAM" id="Phobius"/>
    </source>
</evidence>
<evidence type="ECO:0000313" key="2">
    <source>
        <dbReference type="EMBL" id="OLU43255.1"/>
    </source>
</evidence>
<proteinExistence type="predicted"/>
<dbReference type="EMBL" id="MPJW01000015">
    <property type="protein sequence ID" value="OLU43255.1"/>
    <property type="molecule type" value="Genomic_DNA"/>
</dbReference>
<keyword evidence="1" id="KW-0472">Membrane</keyword>
<organism evidence="2 3">
    <name type="scientific">Ileibacterium valens</name>
    <dbReference type="NCBI Taxonomy" id="1862668"/>
    <lineage>
        <taxon>Bacteria</taxon>
        <taxon>Bacillati</taxon>
        <taxon>Bacillota</taxon>
        <taxon>Erysipelotrichia</taxon>
        <taxon>Erysipelotrichales</taxon>
        <taxon>Erysipelotrichaceae</taxon>
        <taxon>Ileibacterium</taxon>
    </lineage>
</organism>
<keyword evidence="3" id="KW-1185">Reference proteome</keyword>
<feature type="transmembrane region" description="Helical" evidence="1">
    <location>
        <begin position="110"/>
        <end position="127"/>
    </location>
</feature>